<sequence length="174" mass="19762">MAWAVFPVQSLSHTNEAVNKMRITRNQVCSLLVTEATSAPISCLQYDKPKEHMEPKNPQMRSLKNSEEKLDKLDCANIAAYDRKVFIAKLKKPFEDVTPLVQKEKNNISGSKKMPVTLGLKTHLQSVDYIYKITSALMASTFEKGYLSMSMMRFINLHQCLIIDLNCCGVNLKF</sequence>
<name>A0A8S3TN16_MYTED</name>
<gene>
    <name evidence="1" type="ORF">MEDL_43094</name>
</gene>
<evidence type="ECO:0000313" key="1">
    <source>
        <dbReference type="EMBL" id="CAG2230240.1"/>
    </source>
</evidence>
<dbReference type="Proteomes" id="UP000683360">
    <property type="component" value="Unassembled WGS sequence"/>
</dbReference>
<keyword evidence="2" id="KW-1185">Reference proteome</keyword>
<accession>A0A8S3TN16</accession>
<proteinExistence type="predicted"/>
<evidence type="ECO:0000313" key="2">
    <source>
        <dbReference type="Proteomes" id="UP000683360"/>
    </source>
</evidence>
<dbReference type="AlphaFoldDB" id="A0A8S3TN16"/>
<protein>
    <submittedName>
        <fullName evidence="1">Uncharacterized protein</fullName>
    </submittedName>
</protein>
<organism evidence="1 2">
    <name type="scientific">Mytilus edulis</name>
    <name type="common">Blue mussel</name>
    <dbReference type="NCBI Taxonomy" id="6550"/>
    <lineage>
        <taxon>Eukaryota</taxon>
        <taxon>Metazoa</taxon>
        <taxon>Spiralia</taxon>
        <taxon>Lophotrochozoa</taxon>
        <taxon>Mollusca</taxon>
        <taxon>Bivalvia</taxon>
        <taxon>Autobranchia</taxon>
        <taxon>Pteriomorphia</taxon>
        <taxon>Mytilida</taxon>
        <taxon>Mytiloidea</taxon>
        <taxon>Mytilidae</taxon>
        <taxon>Mytilinae</taxon>
        <taxon>Mytilus</taxon>
    </lineage>
</organism>
<reference evidence="1" key="1">
    <citation type="submission" date="2021-03" db="EMBL/GenBank/DDBJ databases">
        <authorList>
            <person name="Bekaert M."/>
        </authorList>
    </citation>
    <scope>NUCLEOTIDE SEQUENCE</scope>
</reference>
<comment type="caution">
    <text evidence="1">The sequence shown here is derived from an EMBL/GenBank/DDBJ whole genome shotgun (WGS) entry which is preliminary data.</text>
</comment>
<dbReference type="EMBL" id="CAJPWZ010002055">
    <property type="protein sequence ID" value="CAG2230240.1"/>
    <property type="molecule type" value="Genomic_DNA"/>
</dbReference>